<evidence type="ECO:0000313" key="2">
    <source>
        <dbReference type="EMBL" id="SMQ49957.1"/>
    </source>
</evidence>
<dbReference type="Proteomes" id="UP000215127">
    <property type="component" value="Chromosome 4"/>
</dbReference>
<proteinExistence type="predicted"/>
<dbReference type="PANTHER" id="PTHR40780:SF3">
    <property type="entry name" value="DUF3669 DOMAIN-CONTAINING PROTEIN"/>
    <property type="match status" value="1"/>
</dbReference>
<dbReference type="AlphaFoldDB" id="A0A1X7RSL0"/>
<dbReference type="PANTHER" id="PTHR40780">
    <property type="entry name" value="DUF3669 DOMAIN-CONTAINING PROTEIN"/>
    <property type="match status" value="1"/>
</dbReference>
<keyword evidence="3" id="KW-1185">Reference proteome</keyword>
<sequence length="331" mass="37813">MAPPMMRQIGKGFCGSVWVDPDIPSLVMKREDGGPYRSVTTDSVIHTRLLPNLHTARNYLGLATRVLIPQHHGLFHKEDTDWWYWRAESFPAGYEHTHTLVTERIPPLPLEAREKLIDLFCAENTREAVRKSRQDEDCLVRPYLGRRTYRATPSKFFTLRNKPLCVNQMESINLPVQDYARTMAEGLAVMYWKARMDANDIEFVLAPGRSGGGDFDSEVLGRHSLWVLDFDCVKMMTLDVQGIEQAAAAYMRNDPYWPRPGSEVQADQEIWEIFRVRFLEASARILGNGSELGQLFVKRLELLVQQSKENKLAIDERLGQEDAVTAGETSI</sequence>
<organism evidence="2 3">
    <name type="scientific">Zymoseptoria tritici (strain ST99CH_3D7)</name>
    <dbReference type="NCBI Taxonomy" id="1276538"/>
    <lineage>
        <taxon>Eukaryota</taxon>
        <taxon>Fungi</taxon>
        <taxon>Dikarya</taxon>
        <taxon>Ascomycota</taxon>
        <taxon>Pezizomycotina</taxon>
        <taxon>Dothideomycetes</taxon>
        <taxon>Dothideomycetidae</taxon>
        <taxon>Mycosphaerellales</taxon>
        <taxon>Mycosphaerellaceae</taxon>
        <taxon>Zymoseptoria</taxon>
    </lineage>
</organism>
<name>A0A1X7RSL0_ZYMT9</name>
<dbReference type="Pfam" id="PF12417">
    <property type="entry name" value="DUF3669"/>
    <property type="match status" value="1"/>
</dbReference>
<protein>
    <recommendedName>
        <fullName evidence="1">DUF3669 domain-containing protein</fullName>
    </recommendedName>
</protein>
<gene>
    <name evidence="2" type="ORF">ZT3D7_G5109</name>
</gene>
<dbReference type="InterPro" id="IPR022137">
    <property type="entry name" value="Znf_prot_DUF3669"/>
</dbReference>
<evidence type="ECO:0000259" key="1">
    <source>
        <dbReference type="Pfam" id="PF12417"/>
    </source>
</evidence>
<dbReference type="EMBL" id="LT853695">
    <property type="protein sequence ID" value="SMQ49957.1"/>
    <property type="molecule type" value="Genomic_DNA"/>
</dbReference>
<feature type="domain" description="DUF3669" evidence="1">
    <location>
        <begin position="225"/>
        <end position="288"/>
    </location>
</feature>
<reference evidence="2 3" key="1">
    <citation type="submission" date="2016-06" db="EMBL/GenBank/DDBJ databases">
        <authorList>
            <person name="Kjaerup R.B."/>
            <person name="Dalgaard T.S."/>
            <person name="Juul-Madsen H.R."/>
        </authorList>
    </citation>
    <scope>NUCLEOTIDE SEQUENCE [LARGE SCALE GENOMIC DNA]</scope>
</reference>
<evidence type="ECO:0000313" key="3">
    <source>
        <dbReference type="Proteomes" id="UP000215127"/>
    </source>
</evidence>
<accession>A0A1X7RSL0</accession>